<dbReference type="Pfam" id="PF01026">
    <property type="entry name" value="TatD_DNase"/>
    <property type="match status" value="1"/>
</dbReference>
<comment type="caution">
    <text evidence="5">The sequence shown here is derived from an EMBL/GenBank/DDBJ whole genome shotgun (WGS) entry which is preliminary data.</text>
</comment>
<dbReference type="AlphaFoldDB" id="M5IRA2"/>
<dbReference type="PANTHER" id="PTHR46124:SF2">
    <property type="entry name" value="D-AMINOACYL-TRNA DEACYLASE"/>
    <property type="match status" value="1"/>
</dbReference>
<dbReference type="EMBL" id="AMZQ01000002">
    <property type="protein sequence ID" value="EKU11994.1"/>
    <property type="molecule type" value="Genomic_DNA"/>
</dbReference>
<dbReference type="STRING" id="1244083.CSUNSWCD_1318"/>
<dbReference type="InterPro" id="IPR015991">
    <property type="entry name" value="TatD/YcfH-like"/>
</dbReference>
<evidence type="ECO:0000256" key="1">
    <source>
        <dbReference type="ARBA" id="ARBA00009275"/>
    </source>
</evidence>
<evidence type="ECO:0000313" key="5">
    <source>
        <dbReference type="EMBL" id="EKU11994.1"/>
    </source>
</evidence>
<dbReference type="GO" id="GO:0046872">
    <property type="term" value="F:metal ion binding"/>
    <property type="evidence" value="ECO:0007669"/>
    <property type="project" value="UniProtKB-KW"/>
</dbReference>
<dbReference type="FunFam" id="3.20.20.140:FF:000005">
    <property type="entry name" value="TatD family hydrolase"/>
    <property type="match status" value="1"/>
</dbReference>
<dbReference type="InterPro" id="IPR018228">
    <property type="entry name" value="DNase_TatD-rel_CS"/>
</dbReference>
<dbReference type="CDD" id="cd01310">
    <property type="entry name" value="TatD_DNAse"/>
    <property type="match status" value="1"/>
</dbReference>
<name>M5IRA2_9BACT</name>
<feature type="binding site" evidence="4">
    <location>
        <position position="149"/>
    </location>
    <ligand>
        <name>a divalent metal cation</name>
        <dbReference type="ChEBI" id="CHEBI:60240"/>
        <label>2</label>
    </ligand>
</feature>
<proteinExistence type="inferred from homology"/>
<dbReference type="PATRIC" id="fig|1244083.3.peg.692"/>
<evidence type="ECO:0000256" key="3">
    <source>
        <dbReference type="ARBA" id="ARBA00022801"/>
    </source>
</evidence>
<feature type="binding site" evidence="4">
    <location>
        <position position="199"/>
    </location>
    <ligand>
        <name>a divalent metal cation</name>
        <dbReference type="ChEBI" id="CHEBI:60240"/>
        <label>1</label>
    </ligand>
</feature>
<dbReference type="InterPro" id="IPR032466">
    <property type="entry name" value="Metal_Hydrolase"/>
</dbReference>
<reference evidence="5 6" key="1">
    <citation type="journal article" date="2013" name="Genome Announc.">
        <title>Genome Sequence of Campylobacter showae UNSWCD, Isolated from a Patient with Crohn's Disease.</title>
        <authorList>
            <person name="Tay A.P."/>
            <person name="Kaakoush N.O."/>
            <person name="Deshpande N.P."/>
            <person name="Chen Z."/>
            <person name="Mitchell H."/>
            <person name="Wilkins M.R."/>
        </authorList>
    </citation>
    <scope>NUCLEOTIDE SEQUENCE [LARGE SCALE GENOMIC DNA]</scope>
    <source>
        <strain evidence="5 6">CSUNSWCD</strain>
    </source>
</reference>
<protein>
    <submittedName>
        <fullName evidence="5">Putative deoxyribonuclease YcfH</fullName>
    </submittedName>
</protein>
<accession>M5IRA2</accession>
<dbReference type="PANTHER" id="PTHR46124">
    <property type="entry name" value="D-AMINOACYL-TRNA DEACYLASE"/>
    <property type="match status" value="1"/>
</dbReference>
<dbReference type="InterPro" id="IPR001130">
    <property type="entry name" value="TatD-like"/>
</dbReference>
<dbReference type="GO" id="GO:0016788">
    <property type="term" value="F:hydrolase activity, acting on ester bonds"/>
    <property type="evidence" value="ECO:0007669"/>
    <property type="project" value="InterPro"/>
</dbReference>
<dbReference type="GO" id="GO:0005829">
    <property type="term" value="C:cytosol"/>
    <property type="evidence" value="ECO:0007669"/>
    <property type="project" value="TreeGrafter"/>
</dbReference>
<organism evidence="5 6">
    <name type="scientific">Campylobacter showae CSUNSWCD</name>
    <dbReference type="NCBI Taxonomy" id="1244083"/>
    <lineage>
        <taxon>Bacteria</taxon>
        <taxon>Pseudomonadati</taxon>
        <taxon>Campylobacterota</taxon>
        <taxon>Epsilonproteobacteria</taxon>
        <taxon>Campylobacterales</taxon>
        <taxon>Campylobacteraceae</taxon>
        <taxon>Campylobacter</taxon>
    </lineage>
</organism>
<feature type="binding site" evidence="4">
    <location>
        <position position="124"/>
    </location>
    <ligand>
        <name>a divalent metal cation</name>
        <dbReference type="ChEBI" id="CHEBI:60240"/>
        <label>2</label>
    </ligand>
</feature>
<dbReference type="SUPFAM" id="SSF51556">
    <property type="entry name" value="Metallo-dependent hydrolases"/>
    <property type="match status" value="1"/>
</dbReference>
<keyword evidence="3" id="KW-0378">Hydrolase</keyword>
<dbReference type="NCBIfam" id="TIGR00010">
    <property type="entry name" value="YchF/TatD family DNA exonuclease"/>
    <property type="match status" value="1"/>
</dbReference>
<dbReference type="GO" id="GO:0004536">
    <property type="term" value="F:DNA nuclease activity"/>
    <property type="evidence" value="ECO:0007669"/>
    <property type="project" value="InterPro"/>
</dbReference>
<dbReference type="Proteomes" id="UP000011939">
    <property type="component" value="Unassembled WGS sequence"/>
</dbReference>
<evidence type="ECO:0000256" key="4">
    <source>
        <dbReference type="PIRSR" id="PIRSR005902-1"/>
    </source>
</evidence>
<keyword evidence="2 4" id="KW-0479">Metal-binding</keyword>
<evidence type="ECO:0000256" key="2">
    <source>
        <dbReference type="ARBA" id="ARBA00022723"/>
    </source>
</evidence>
<feature type="binding site" evidence="4">
    <location>
        <position position="81"/>
    </location>
    <ligand>
        <name>a divalent metal cation</name>
        <dbReference type="ChEBI" id="CHEBI:60240"/>
        <label>1</label>
    </ligand>
</feature>
<dbReference type="Gene3D" id="3.20.20.140">
    <property type="entry name" value="Metal-dependent hydrolases"/>
    <property type="match status" value="1"/>
</dbReference>
<dbReference type="PROSITE" id="PS01090">
    <property type="entry name" value="TATD_2"/>
    <property type="match status" value="1"/>
</dbReference>
<gene>
    <name evidence="5" type="ORF">CSUNSWCD_1318</name>
</gene>
<dbReference type="eggNOG" id="COG0084">
    <property type="taxonomic scope" value="Bacteria"/>
</dbReference>
<sequence>MDDKSFDSDIEKVIASSRESGIGGILIPGADINDLPKAAKIAREFENVFFAVGVHPYDKDEFDVQTLYKFAKDEKCVAVGECGLDYFRLPRDENEKELEKAEQKRIFRAQLDMAAELNLPVILHIRDANEDSFNILKEYAGRLVGAVLHCYNASPLLLELAKMGEFYFGIGGVLTFKNAKNLVQILPQIPRDRLLLETDAPYLTPEPFRGRRNEPAFTRLVATKMAEILNLEEEEVIKITTKNAKKIFMKFNT</sequence>
<comment type="similarity">
    <text evidence="1">Belongs to the metallo-dependent hydrolases superfamily. TatD-type hydrolase family.</text>
</comment>
<evidence type="ECO:0000313" key="6">
    <source>
        <dbReference type="Proteomes" id="UP000011939"/>
    </source>
</evidence>
<dbReference type="PIRSF" id="PIRSF005902">
    <property type="entry name" value="DNase_TatD"/>
    <property type="match status" value="1"/>
</dbReference>